<keyword evidence="5" id="KW-1185">Reference proteome</keyword>
<dbReference type="InterPro" id="IPR009959">
    <property type="entry name" value="Cyclase_SnoaL-like"/>
</dbReference>
<accession>A0AAQ3MCB1</accession>
<dbReference type="SMART" id="SM00906">
    <property type="entry name" value="Fungal_trans"/>
    <property type="match status" value="1"/>
</dbReference>
<dbReference type="PANTHER" id="PTHR38436">
    <property type="entry name" value="POLYKETIDE CYCLASE SNOAL-LIKE DOMAIN"/>
    <property type="match status" value="1"/>
</dbReference>
<reference evidence="4 5" key="1">
    <citation type="submission" date="2023-11" db="EMBL/GenBank/DDBJ databases">
        <title>An acidophilic fungus is an integral part of prey digestion in a carnivorous sundew plant.</title>
        <authorList>
            <person name="Tsai I.J."/>
        </authorList>
    </citation>
    <scope>NUCLEOTIDE SEQUENCE [LARGE SCALE GENOMIC DNA]</scope>
    <source>
        <strain evidence="4">169a</strain>
    </source>
</reference>
<dbReference type="Proteomes" id="UP001303373">
    <property type="component" value="Chromosome 11"/>
</dbReference>
<keyword evidence="1" id="KW-0539">Nucleus</keyword>
<dbReference type="Pfam" id="PF04082">
    <property type="entry name" value="Fungal_trans"/>
    <property type="match status" value="1"/>
</dbReference>
<dbReference type="GO" id="GO:0006351">
    <property type="term" value="P:DNA-templated transcription"/>
    <property type="evidence" value="ECO:0007669"/>
    <property type="project" value="InterPro"/>
</dbReference>
<dbReference type="InterPro" id="IPR007219">
    <property type="entry name" value="XnlR_reg_dom"/>
</dbReference>
<feature type="domain" description="Xylanolytic transcriptional activator regulatory" evidence="3">
    <location>
        <begin position="573"/>
        <end position="653"/>
    </location>
</feature>
<dbReference type="GO" id="GO:0003677">
    <property type="term" value="F:DNA binding"/>
    <property type="evidence" value="ECO:0007669"/>
    <property type="project" value="InterPro"/>
</dbReference>
<dbReference type="EMBL" id="CP138590">
    <property type="protein sequence ID" value="WPH03956.1"/>
    <property type="molecule type" value="Genomic_DNA"/>
</dbReference>
<protein>
    <submittedName>
        <fullName evidence="4">Filamentous growth regulator</fullName>
    </submittedName>
</protein>
<dbReference type="CDD" id="cd12148">
    <property type="entry name" value="fungal_TF_MHR"/>
    <property type="match status" value="1"/>
</dbReference>
<dbReference type="GO" id="GO:0008270">
    <property type="term" value="F:zinc ion binding"/>
    <property type="evidence" value="ECO:0007669"/>
    <property type="project" value="InterPro"/>
</dbReference>
<evidence type="ECO:0000256" key="1">
    <source>
        <dbReference type="ARBA" id="ARBA00023242"/>
    </source>
</evidence>
<evidence type="ECO:0000313" key="5">
    <source>
        <dbReference type="Proteomes" id="UP001303373"/>
    </source>
</evidence>
<name>A0AAQ3MCB1_9PEZI</name>
<evidence type="ECO:0000313" key="4">
    <source>
        <dbReference type="EMBL" id="WPH03956.1"/>
    </source>
</evidence>
<dbReference type="InterPro" id="IPR032710">
    <property type="entry name" value="NTF2-like_dom_sf"/>
</dbReference>
<dbReference type="GO" id="GO:0030638">
    <property type="term" value="P:polyketide metabolic process"/>
    <property type="evidence" value="ECO:0007669"/>
    <property type="project" value="InterPro"/>
</dbReference>
<dbReference type="SUPFAM" id="SSF54427">
    <property type="entry name" value="NTF2-like"/>
    <property type="match status" value="1"/>
</dbReference>
<gene>
    <name evidence="4" type="ORF">R9X50_00683900</name>
</gene>
<organism evidence="4 5">
    <name type="scientific">Acrodontium crateriforme</name>
    <dbReference type="NCBI Taxonomy" id="150365"/>
    <lineage>
        <taxon>Eukaryota</taxon>
        <taxon>Fungi</taxon>
        <taxon>Dikarya</taxon>
        <taxon>Ascomycota</taxon>
        <taxon>Pezizomycotina</taxon>
        <taxon>Dothideomycetes</taxon>
        <taxon>Dothideomycetidae</taxon>
        <taxon>Mycosphaerellales</taxon>
        <taxon>Teratosphaeriaceae</taxon>
        <taxon>Acrodontium</taxon>
    </lineage>
</organism>
<dbReference type="PANTHER" id="PTHR38436:SF3">
    <property type="entry name" value="CARBOXYMETHYLENEBUTENOLIDASE-RELATED"/>
    <property type="match status" value="1"/>
</dbReference>
<feature type="region of interest" description="Disordered" evidence="2">
    <location>
        <begin position="897"/>
        <end position="916"/>
    </location>
</feature>
<evidence type="ECO:0000256" key="2">
    <source>
        <dbReference type="SAM" id="MobiDB-lite"/>
    </source>
</evidence>
<evidence type="ECO:0000259" key="3">
    <source>
        <dbReference type="SMART" id="SM00906"/>
    </source>
</evidence>
<proteinExistence type="predicted"/>
<sequence>MPYADITQPPRALPAANVQVLQPGISLQHPLTRLGKGPGLILLTTTELYDESLMQRDDAPTAMLKWAEEGYTVFQVSAAAVQPSDIEAVLSQAVNTFDQCDSCQPKEKFGIVCYSKELWNVAISALTKCPRVVAAVVYTDGDKIFGEDRHIPLLKHVAGLPQEHLALLGKRSVKEYYYPKVKGQWFSAGNNDFDYSTDSVAHTRSLQFLKPQMDGPYFDLEEIWDEHTYYEFADRSVEHTMSTMVQEPYVNHIPTVTGGVGRSNLSSFYKNNFIFNNSADTELELVSRTVGIDRVIDEFIFKFTHDRELDWLLPGVPPTNLKAEVPFIAVVNIRGDRLYHEHISWDQGTTLRQLGLLPDYLPFPHPLAGEKALPNGTRAEYRVPVLGIETADKLRDRKSVPSNEMFKRVVAGRIGPSKFSDNISNETMLEIETPELTESSMDITIDQKLHFLQGYLSVTESFIDIFDSHELEAYMGNSDEVPGVTETDANLSNRDSSALKQPSQLHRASLDLVLAIGAQCTSKEDSQNIARALFQRAQRQALSEMIQNPELDMVRAYILMGFYMLGECRRNTAYMYFSVAARAGIALGLHSPSSYPKHKHMDANDNLRLRVWMTCRLCDKLVNSLLGRPGTTVGIIEELNPIFANLSSSDDHNSKCLVAAYKIVSIIDEINTQLYGEQDIRISVIKRILQSIEYWKCETLPSLEVKGPESISTSGKTTADNTKASMGTVHVSCLYYFAVMLVTRPVFISDFTLRPGDSDQSSPMSEACLEAATYLAQTCAEALDTDVLESNMCIMKALIFAAGLVLGVESFSKLDVKVETEHAFEAAKRVLAFLATRSPQASHYLDILSSLSNAITEQRLRTRMIRTNRYVSRLFPTGDLSISSAEAVDGQLHDNHSEMSGISAEAPEQTTRDDPLYTESPSTWANYEQIDPELFIDWESVNICNWDNFPFLM</sequence>
<dbReference type="Gene3D" id="3.10.450.50">
    <property type="match status" value="1"/>
</dbReference>
<dbReference type="AlphaFoldDB" id="A0AAQ3MCB1"/>